<dbReference type="PANTHER" id="PTHR42946">
    <property type="entry name" value="PHOSPHOHEXOSE MUTASE"/>
    <property type="match status" value="1"/>
</dbReference>
<feature type="domain" description="Alpha-D-phosphohexomutase alpha/beta/alpha" evidence="6">
    <location>
        <begin position="280"/>
        <end position="395"/>
    </location>
</feature>
<dbReference type="Pfam" id="PF02880">
    <property type="entry name" value="PGM_PMM_III"/>
    <property type="match status" value="1"/>
</dbReference>
<proteinExistence type="inferred from homology"/>
<evidence type="ECO:0000313" key="8">
    <source>
        <dbReference type="Proteomes" id="UP000824089"/>
    </source>
</evidence>
<dbReference type="Gene3D" id="3.30.310.50">
    <property type="entry name" value="Alpha-D-phosphohexomutase, C-terminal domain"/>
    <property type="match status" value="1"/>
</dbReference>
<dbReference type="AlphaFoldDB" id="A0A9D1LA86"/>
<dbReference type="FunFam" id="3.40.120.10:FF:000010">
    <property type="entry name" value="phosphomannomutase/phosphoglucomutase isoform X1"/>
    <property type="match status" value="1"/>
</dbReference>
<dbReference type="InterPro" id="IPR005845">
    <property type="entry name" value="A-D-PHexomutase_a/b/a-II"/>
</dbReference>
<dbReference type="CDD" id="cd03089">
    <property type="entry name" value="PMM_PGM"/>
    <property type="match status" value="1"/>
</dbReference>
<dbReference type="SUPFAM" id="SSF53738">
    <property type="entry name" value="Phosphoglucomutase, first 3 domains"/>
    <property type="match status" value="3"/>
</dbReference>
<dbReference type="EMBL" id="DVMM01000103">
    <property type="protein sequence ID" value="HIU29661.1"/>
    <property type="molecule type" value="Genomic_DNA"/>
</dbReference>
<dbReference type="Pfam" id="PF02878">
    <property type="entry name" value="PGM_PMM_I"/>
    <property type="match status" value="1"/>
</dbReference>
<dbReference type="PRINTS" id="PR00509">
    <property type="entry name" value="PGMPMM"/>
</dbReference>
<reference evidence="7" key="2">
    <citation type="journal article" date="2021" name="PeerJ">
        <title>Extensive microbial diversity within the chicken gut microbiome revealed by metagenomics and culture.</title>
        <authorList>
            <person name="Gilroy R."/>
            <person name="Ravi A."/>
            <person name="Getino M."/>
            <person name="Pursley I."/>
            <person name="Horton D.L."/>
            <person name="Alikhan N.F."/>
            <person name="Baker D."/>
            <person name="Gharbi K."/>
            <person name="Hall N."/>
            <person name="Watson M."/>
            <person name="Adriaenssens E.M."/>
            <person name="Foster-Nyarko E."/>
            <person name="Jarju S."/>
            <person name="Secka A."/>
            <person name="Antonio M."/>
            <person name="Oren A."/>
            <person name="Chaudhuri R.R."/>
            <person name="La Ragione R."/>
            <person name="Hildebrand F."/>
            <person name="Pallen M.J."/>
        </authorList>
    </citation>
    <scope>NUCLEOTIDE SEQUENCE</scope>
    <source>
        <strain evidence="7">CHK195-4489</strain>
    </source>
</reference>
<dbReference type="PANTHER" id="PTHR42946:SF1">
    <property type="entry name" value="PHOSPHOGLUCOMUTASE (ALPHA-D-GLUCOSE-1,6-BISPHOSPHATE-DEPENDENT)"/>
    <property type="match status" value="1"/>
</dbReference>
<name>A0A9D1LA86_9CLOT</name>
<gene>
    <name evidence="7" type="ORF">IAD50_05130</name>
</gene>
<dbReference type="InterPro" id="IPR005846">
    <property type="entry name" value="A-D-PHexomutase_a/b/a-III"/>
</dbReference>
<dbReference type="GO" id="GO:0005975">
    <property type="term" value="P:carbohydrate metabolic process"/>
    <property type="evidence" value="ECO:0007669"/>
    <property type="project" value="InterPro"/>
</dbReference>
<dbReference type="InterPro" id="IPR050060">
    <property type="entry name" value="Phosphoglucosamine_mutase"/>
</dbReference>
<dbReference type="Pfam" id="PF02879">
    <property type="entry name" value="PGM_PMM_II"/>
    <property type="match status" value="1"/>
</dbReference>
<feature type="domain" description="Alpha-D-phosphohexomutase alpha/beta/alpha" evidence="4">
    <location>
        <begin position="9"/>
        <end position="149"/>
    </location>
</feature>
<evidence type="ECO:0000259" key="4">
    <source>
        <dbReference type="Pfam" id="PF02878"/>
    </source>
</evidence>
<dbReference type="InterPro" id="IPR005844">
    <property type="entry name" value="A-D-PHexomutase_a/b/a-I"/>
</dbReference>
<evidence type="ECO:0000313" key="7">
    <source>
        <dbReference type="EMBL" id="HIU29661.1"/>
    </source>
</evidence>
<dbReference type="Gene3D" id="3.40.120.10">
    <property type="entry name" value="Alpha-D-Glucose-1,6-Bisphosphate, subunit A, domain 3"/>
    <property type="match status" value="3"/>
</dbReference>
<evidence type="ECO:0000256" key="2">
    <source>
        <dbReference type="ARBA" id="ARBA00010231"/>
    </source>
</evidence>
<dbReference type="InterPro" id="IPR016055">
    <property type="entry name" value="A-D-PHexomutase_a/b/a-I/II/III"/>
</dbReference>
<evidence type="ECO:0000256" key="1">
    <source>
        <dbReference type="ARBA" id="ARBA00001946"/>
    </source>
</evidence>
<reference evidence="7" key="1">
    <citation type="submission" date="2020-10" db="EMBL/GenBank/DDBJ databases">
        <authorList>
            <person name="Gilroy R."/>
        </authorList>
    </citation>
    <scope>NUCLEOTIDE SEQUENCE</scope>
    <source>
        <strain evidence="7">CHK195-4489</strain>
    </source>
</reference>
<keyword evidence="3" id="KW-0597">Phosphoprotein</keyword>
<protein>
    <submittedName>
        <fullName evidence="7">Phosphomannomutase/phosphoglucomutase</fullName>
    </submittedName>
</protein>
<comment type="cofactor">
    <cofactor evidence="1">
        <name>Mg(2+)</name>
        <dbReference type="ChEBI" id="CHEBI:18420"/>
    </cofactor>
</comment>
<dbReference type="InterPro" id="IPR005841">
    <property type="entry name" value="Alpha-D-phosphohexomutase_SF"/>
</dbReference>
<sequence>MLNETWKKLQNGSDIRGVAMEGVAGQPVNLTPEIAKQIACSFGAWLSERTGKLLSELTVAVGNDSRLSAGELNGAVTQGLSMLGITVVNCGLCSTPAMFMTTVMEGYRYDGSVMLTASHLPFNRNGLKFFTKDGGLEKSDITAILELAQEKIYTKAGKPGAIKSLDFIQVYAADIVRKIRNKTGEERPLEGFRIIVDAGNGAGGFYADQVLKPLGACTEGSQFLNPDGSFPNHIPNPEDKTAMASIQKAVLAFHADLGIIFDTDVDRAGAVDRFGREINRNRIIALIAAIALEEHPGATIVTDSITSSGLKKFIESELGGVHHRFKRGYKNVINEAIRLNREGIFTPVAIETSGHGALKENYFLDDGAYLIAKILIKMAQLKKQGKTIDSLIEKLEEPAEAKEFRMAISCSDFKTYGNSVIEKLETFSQKQEGWSVEPNNYEGIRVTCDKDHGDGWFLLRLSLHDPLMPLNVESNTPGGTKVITDVLRGFFGDFAQLDSSSL</sequence>
<dbReference type="Proteomes" id="UP000824089">
    <property type="component" value="Unassembled WGS sequence"/>
</dbReference>
<evidence type="ECO:0000259" key="6">
    <source>
        <dbReference type="Pfam" id="PF02880"/>
    </source>
</evidence>
<feature type="domain" description="Alpha-D-phosphohexomutase alpha/beta/alpha" evidence="5">
    <location>
        <begin position="172"/>
        <end position="273"/>
    </location>
</feature>
<comment type="similarity">
    <text evidence="2">Belongs to the phosphohexose mutase family.</text>
</comment>
<organism evidence="7 8">
    <name type="scientific">Candidatus Egerieisoma faecipullorum</name>
    <dbReference type="NCBI Taxonomy" id="2840963"/>
    <lineage>
        <taxon>Bacteria</taxon>
        <taxon>Bacillati</taxon>
        <taxon>Bacillota</taxon>
        <taxon>Clostridia</taxon>
        <taxon>Eubacteriales</taxon>
        <taxon>Clostridiaceae</taxon>
        <taxon>Clostridiaceae incertae sedis</taxon>
        <taxon>Candidatus Egerieisoma</taxon>
    </lineage>
</organism>
<evidence type="ECO:0000259" key="5">
    <source>
        <dbReference type="Pfam" id="PF02879"/>
    </source>
</evidence>
<comment type="caution">
    <text evidence="7">The sequence shown here is derived from an EMBL/GenBank/DDBJ whole genome shotgun (WGS) entry which is preliminary data.</text>
</comment>
<evidence type="ECO:0000256" key="3">
    <source>
        <dbReference type="ARBA" id="ARBA00022553"/>
    </source>
</evidence>
<dbReference type="GO" id="GO:0004615">
    <property type="term" value="F:phosphomannomutase activity"/>
    <property type="evidence" value="ECO:0007669"/>
    <property type="project" value="TreeGrafter"/>
</dbReference>
<accession>A0A9D1LA86</accession>